<dbReference type="PANTHER" id="PTHR30055:SF223">
    <property type="entry name" value="HTH-TYPE TRANSCRIPTIONAL REGULATOR UIDR"/>
    <property type="match status" value="1"/>
</dbReference>
<protein>
    <submittedName>
        <fullName evidence="7">AcrR family transcriptional regulator</fullName>
    </submittedName>
</protein>
<dbReference type="Pfam" id="PF00440">
    <property type="entry name" value="TetR_N"/>
    <property type="match status" value="1"/>
</dbReference>
<dbReference type="InterPro" id="IPR011075">
    <property type="entry name" value="TetR_C"/>
</dbReference>
<dbReference type="SUPFAM" id="SSF46689">
    <property type="entry name" value="Homeodomain-like"/>
    <property type="match status" value="1"/>
</dbReference>
<evidence type="ECO:0000256" key="5">
    <source>
        <dbReference type="SAM" id="MobiDB-lite"/>
    </source>
</evidence>
<dbReference type="SUPFAM" id="SSF48498">
    <property type="entry name" value="Tetracyclin repressor-like, C-terminal domain"/>
    <property type="match status" value="1"/>
</dbReference>
<evidence type="ECO:0000256" key="3">
    <source>
        <dbReference type="ARBA" id="ARBA00023163"/>
    </source>
</evidence>
<dbReference type="PRINTS" id="PR00455">
    <property type="entry name" value="HTHTETR"/>
</dbReference>
<evidence type="ECO:0000256" key="4">
    <source>
        <dbReference type="PROSITE-ProRule" id="PRU00335"/>
    </source>
</evidence>
<evidence type="ECO:0000256" key="1">
    <source>
        <dbReference type="ARBA" id="ARBA00023015"/>
    </source>
</evidence>
<accession>A0ABU0FJP7</accession>
<feature type="DNA-binding region" description="H-T-H motif" evidence="4">
    <location>
        <begin position="63"/>
        <end position="82"/>
    </location>
</feature>
<organism evidence="7 8">
    <name type="scientific">Labrys monachus</name>
    <dbReference type="NCBI Taxonomy" id="217067"/>
    <lineage>
        <taxon>Bacteria</taxon>
        <taxon>Pseudomonadati</taxon>
        <taxon>Pseudomonadota</taxon>
        <taxon>Alphaproteobacteria</taxon>
        <taxon>Hyphomicrobiales</taxon>
        <taxon>Xanthobacteraceae</taxon>
        <taxon>Labrys</taxon>
    </lineage>
</organism>
<name>A0ABU0FJP7_9HYPH</name>
<feature type="domain" description="HTH tetR-type" evidence="6">
    <location>
        <begin position="40"/>
        <end position="100"/>
    </location>
</feature>
<dbReference type="InterPro" id="IPR050109">
    <property type="entry name" value="HTH-type_TetR-like_transc_reg"/>
</dbReference>
<evidence type="ECO:0000256" key="2">
    <source>
        <dbReference type="ARBA" id="ARBA00023125"/>
    </source>
</evidence>
<dbReference type="Pfam" id="PF16859">
    <property type="entry name" value="TetR_C_11"/>
    <property type="match status" value="1"/>
</dbReference>
<dbReference type="InterPro" id="IPR009057">
    <property type="entry name" value="Homeodomain-like_sf"/>
</dbReference>
<proteinExistence type="predicted"/>
<dbReference type="RefSeq" id="WP_307432638.1">
    <property type="nucleotide sequence ID" value="NZ_JAUSVK010000001.1"/>
</dbReference>
<dbReference type="InterPro" id="IPR001647">
    <property type="entry name" value="HTH_TetR"/>
</dbReference>
<evidence type="ECO:0000313" key="7">
    <source>
        <dbReference type="EMBL" id="MDQ0394839.1"/>
    </source>
</evidence>
<dbReference type="PANTHER" id="PTHR30055">
    <property type="entry name" value="HTH-TYPE TRANSCRIPTIONAL REGULATOR RUTR"/>
    <property type="match status" value="1"/>
</dbReference>
<keyword evidence="2 4" id="KW-0238">DNA-binding</keyword>
<dbReference type="Proteomes" id="UP001237448">
    <property type="component" value="Unassembled WGS sequence"/>
</dbReference>
<dbReference type="EMBL" id="JAUSVK010000001">
    <property type="protein sequence ID" value="MDQ0394839.1"/>
    <property type="molecule type" value="Genomic_DNA"/>
</dbReference>
<keyword evidence="8" id="KW-1185">Reference proteome</keyword>
<gene>
    <name evidence="7" type="ORF">J3R73_004631</name>
</gene>
<feature type="region of interest" description="Disordered" evidence="5">
    <location>
        <begin position="1"/>
        <end position="41"/>
    </location>
</feature>
<dbReference type="PROSITE" id="PS50977">
    <property type="entry name" value="HTH_TETR_2"/>
    <property type="match status" value="1"/>
</dbReference>
<dbReference type="InterPro" id="IPR036271">
    <property type="entry name" value="Tet_transcr_reg_TetR-rel_C_sf"/>
</dbReference>
<keyword evidence="3" id="KW-0804">Transcription</keyword>
<evidence type="ECO:0000259" key="6">
    <source>
        <dbReference type="PROSITE" id="PS50977"/>
    </source>
</evidence>
<sequence length="250" mass="27159">MLQAPDPDARKGEGAAQSGGGIESMGEGASRAAGRRRRKEARPQEIIAAGVAEFAEHGFEAARLEDVAARAGIVKGTIYRYFESKEALFEAALSSGVAPAFEALPQIVETYDGSTLDLLALLIERLYTTLFTPEVELLARIIICEGRRFPAISELYHRLLVSKGRDILHRAIERGIARGELTPSPLSATPEALIGPMVMALVWHMLFDRLDPIEPARFLEAHLHMLKQILAGGNRHDGMLPASPGDTVQS</sequence>
<comment type="caution">
    <text evidence="7">The sequence shown here is derived from an EMBL/GenBank/DDBJ whole genome shotgun (WGS) entry which is preliminary data.</text>
</comment>
<dbReference type="Gene3D" id="1.10.357.10">
    <property type="entry name" value="Tetracycline Repressor, domain 2"/>
    <property type="match status" value="1"/>
</dbReference>
<evidence type="ECO:0000313" key="8">
    <source>
        <dbReference type="Proteomes" id="UP001237448"/>
    </source>
</evidence>
<reference evidence="7 8" key="1">
    <citation type="submission" date="2023-07" db="EMBL/GenBank/DDBJ databases">
        <title>Genomic Encyclopedia of Type Strains, Phase IV (KMG-IV): sequencing the most valuable type-strain genomes for metagenomic binning, comparative biology and taxonomic classification.</title>
        <authorList>
            <person name="Goeker M."/>
        </authorList>
    </citation>
    <scope>NUCLEOTIDE SEQUENCE [LARGE SCALE GENOMIC DNA]</scope>
    <source>
        <strain evidence="7 8">DSM 5896</strain>
    </source>
</reference>
<keyword evidence="1" id="KW-0805">Transcription regulation</keyword>